<evidence type="ECO:0000313" key="1">
    <source>
        <dbReference type="EMBL" id="MFD1524380.1"/>
    </source>
</evidence>
<evidence type="ECO:0000313" key="2">
    <source>
        <dbReference type="Proteomes" id="UP001597114"/>
    </source>
</evidence>
<accession>A0ABW4FC20</accession>
<dbReference type="EMBL" id="JBHUCO010000082">
    <property type="protein sequence ID" value="MFD1524380.1"/>
    <property type="molecule type" value="Genomic_DNA"/>
</dbReference>
<organism evidence="1 2">
    <name type="scientific">Pseudonocardia yunnanensis</name>
    <dbReference type="NCBI Taxonomy" id="58107"/>
    <lineage>
        <taxon>Bacteria</taxon>
        <taxon>Bacillati</taxon>
        <taxon>Actinomycetota</taxon>
        <taxon>Actinomycetes</taxon>
        <taxon>Pseudonocardiales</taxon>
        <taxon>Pseudonocardiaceae</taxon>
        <taxon>Pseudonocardia</taxon>
    </lineage>
</organism>
<sequence length="280" mass="31353">MAINETPKRLKPRPVTLRELFLLSGNRCAFPGCEHAVINEDGAFIAEVCHIEGALPGGERFNSEMDNEARRAAANLLLLCHEHHVVTDDESLFDVARMHAIKRDHEARFMAGVAALVRSVQDWTDSSVITPATSLRGFHLHMGWGGPSDRGELDRSLQALQEFADVLRTLSLPARELLYIAVKRGRLAGGFIGVHAAELEDVAHVTPFELRGLVGQLKEQGLAYFDGDEDPEFWDFTAPYVAVICRDYPSWADLRSFLDDGGLRRLIVDLRFDLLDDERY</sequence>
<evidence type="ECO:0008006" key="3">
    <source>
        <dbReference type="Google" id="ProtNLM"/>
    </source>
</evidence>
<dbReference type="RefSeq" id="WP_344717492.1">
    <property type="nucleotide sequence ID" value="NZ_BAAAUS010000001.1"/>
</dbReference>
<keyword evidence="2" id="KW-1185">Reference proteome</keyword>
<dbReference type="Proteomes" id="UP001597114">
    <property type="component" value="Unassembled WGS sequence"/>
</dbReference>
<protein>
    <recommendedName>
        <fullName evidence="3">HNH endonuclease</fullName>
    </recommendedName>
</protein>
<name>A0ABW4FC20_9PSEU</name>
<comment type="caution">
    <text evidence="1">The sequence shown here is derived from an EMBL/GenBank/DDBJ whole genome shotgun (WGS) entry which is preliminary data.</text>
</comment>
<reference evidence="2" key="1">
    <citation type="journal article" date="2019" name="Int. J. Syst. Evol. Microbiol.">
        <title>The Global Catalogue of Microorganisms (GCM) 10K type strain sequencing project: providing services to taxonomists for standard genome sequencing and annotation.</title>
        <authorList>
            <consortium name="The Broad Institute Genomics Platform"/>
            <consortium name="The Broad Institute Genome Sequencing Center for Infectious Disease"/>
            <person name="Wu L."/>
            <person name="Ma J."/>
        </authorList>
    </citation>
    <scope>NUCLEOTIDE SEQUENCE [LARGE SCALE GENOMIC DNA]</scope>
    <source>
        <strain evidence="2">CCM 7043</strain>
    </source>
</reference>
<proteinExistence type="predicted"/>
<gene>
    <name evidence="1" type="ORF">ACFSJD_43320</name>
</gene>